<organism evidence="6 7">
    <name type="scientific">Thecamonas trahens ATCC 50062</name>
    <dbReference type="NCBI Taxonomy" id="461836"/>
    <lineage>
        <taxon>Eukaryota</taxon>
        <taxon>Apusozoa</taxon>
        <taxon>Apusomonadida</taxon>
        <taxon>Apusomonadidae</taxon>
        <taxon>Thecamonas</taxon>
    </lineage>
</organism>
<dbReference type="RefSeq" id="XP_013755803.1">
    <property type="nucleotide sequence ID" value="XM_013900349.1"/>
</dbReference>
<comment type="similarity">
    <text evidence="5">Belongs to the SURF1 family.</text>
</comment>
<evidence type="ECO:0000256" key="3">
    <source>
        <dbReference type="ARBA" id="ARBA00022989"/>
    </source>
</evidence>
<dbReference type="GeneID" id="25566587"/>
<dbReference type="AlphaFoldDB" id="A0A0L0DK14"/>
<keyword evidence="7" id="KW-1185">Reference proteome</keyword>
<evidence type="ECO:0000256" key="4">
    <source>
        <dbReference type="ARBA" id="ARBA00023136"/>
    </source>
</evidence>
<name>A0A0L0DK14_THETB</name>
<keyword evidence="2" id="KW-0812">Transmembrane</keyword>
<proteinExistence type="inferred from homology"/>
<gene>
    <name evidence="6" type="ORF">AMSG_07731</name>
</gene>
<comment type="subcellular location">
    <subcellularLocation>
        <location evidence="1">Membrane</location>
    </subcellularLocation>
    <subcellularLocation>
        <location evidence="5">Mitochondrion inner membrane</location>
        <topology evidence="5">Multi-pass membrane protein</topology>
    </subcellularLocation>
</comment>
<keyword evidence="5" id="KW-0999">Mitochondrion inner membrane</keyword>
<comment type="function">
    <text evidence="5">Probably involved in the biogenesis of the COX complex.</text>
</comment>
<dbReference type="GO" id="GO:0005743">
    <property type="term" value="C:mitochondrial inner membrane"/>
    <property type="evidence" value="ECO:0007669"/>
    <property type="project" value="UniProtKB-SubCell"/>
</dbReference>
<dbReference type="PANTHER" id="PTHR23427">
    <property type="entry name" value="SURFEIT LOCUS PROTEIN"/>
    <property type="match status" value="1"/>
</dbReference>
<dbReference type="PANTHER" id="PTHR23427:SF2">
    <property type="entry name" value="SURFEIT LOCUS PROTEIN 1"/>
    <property type="match status" value="1"/>
</dbReference>
<evidence type="ECO:0000313" key="6">
    <source>
        <dbReference type="EMBL" id="KNC51668.1"/>
    </source>
</evidence>
<reference evidence="6 7" key="1">
    <citation type="submission" date="2010-05" db="EMBL/GenBank/DDBJ databases">
        <title>The Genome Sequence of Thecamonas trahens ATCC 50062.</title>
        <authorList>
            <consortium name="The Broad Institute Genome Sequencing Platform"/>
            <person name="Russ C."/>
            <person name="Cuomo C."/>
            <person name="Shea T."/>
            <person name="Young S.K."/>
            <person name="Zeng Q."/>
            <person name="Koehrsen M."/>
            <person name="Haas B."/>
            <person name="Borodovsky M."/>
            <person name="Guigo R."/>
            <person name="Alvarado L."/>
            <person name="Berlin A."/>
            <person name="Bochicchio J."/>
            <person name="Borenstein D."/>
            <person name="Chapman S."/>
            <person name="Chen Z."/>
            <person name="Freedman E."/>
            <person name="Gellesch M."/>
            <person name="Goldberg J."/>
            <person name="Griggs A."/>
            <person name="Gujja S."/>
            <person name="Heilman E."/>
            <person name="Heiman D."/>
            <person name="Hepburn T."/>
            <person name="Howarth C."/>
            <person name="Jen D."/>
            <person name="Larson L."/>
            <person name="Mehta T."/>
            <person name="Park D."/>
            <person name="Pearson M."/>
            <person name="Roberts A."/>
            <person name="Saif S."/>
            <person name="Shenoy N."/>
            <person name="Sisk P."/>
            <person name="Stolte C."/>
            <person name="Sykes S."/>
            <person name="Thomson T."/>
            <person name="Walk T."/>
            <person name="White J."/>
            <person name="Yandava C."/>
            <person name="Burger G."/>
            <person name="Gray M.W."/>
            <person name="Holland P.W.H."/>
            <person name="King N."/>
            <person name="Lang F.B.F."/>
            <person name="Roger A.J."/>
            <person name="Ruiz-Trillo I."/>
            <person name="Lander E."/>
            <person name="Nusbaum C."/>
        </authorList>
    </citation>
    <scope>NUCLEOTIDE SEQUENCE [LARGE SCALE GENOMIC DNA]</scope>
    <source>
        <strain evidence="6 7">ATCC 50062</strain>
    </source>
</reference>
<dbReference type="Pfam" id="PF02104">
    <property type="entry name" value="SURF1"/>
    <property type="match status" value="1"/>
</dbReference>
<dbReference type="eggNOG" id="KOG1563">
    <property type="taxonomic scope" value="Eukaryota"/>
</dbReference>
<dbReference type="InterPro" id="IPR002994">
    <property type="entry name" value="Surf1/Shy1"/>
</dbReference>
<keyword evidence="5" id="KW-0496">Mitochondrion</keyword>
<keyword evidence="3" id="KW-1133">Transmembrane helix</keyword>
<protein>
    <recommendedName>
        <fullName evidence="5">SURF1-like protein</fullName>
    </recommendedName>
</protein>
<accession>A0A0L0DK14</accession>
<dbReference type="STRING" id="461836.A0A0L0DK14"/>
<dbReference type="Proteomes" id="UP000054408">
    <property type="component" value="Unassembled WGS sequence"/>
</dbReference>
<evidence type="ECO:0000256" key="2">
    <source>
        <dbReference type="ARBA" id="ARBA00022692"/>
    </source>
</evidence>
<dbReference type="PROSITE" id="PS50895">
    <property type="entry name" value="SURF1"/>
    <property type="match status" value="1"/>
</dbReference>
<dbReference type="EMBL" id="GL349469">
    <property type="protein sequence ID" value="KNC51668.1"/>
    <property type="molecule type" value="Genomic_DNA"/>
</dbReference>
<evidence type="ECO:0000256" key="1">
    <source>
        <dbReference type="ARBA" id="ARBA00004370"/>
    </source>
</evidence>
<dbReference type="OrthoDB" id="10040024at2759"/>
<dbReference type="InterPro" id="IPR045214">
    <property type="entry name" value="Surf1/Surf4"/>
</dbReference>
<keyword evidence="4" id="KW-0472">Membrane</keyword>
<evidence type="ECO:0000313" key="7">
    <source>
        <dbReference type="Proteomes" id="UP000054408"/>
    </source>
</evidence>
<sequence length="219" mass="24736">MVLPITFAGLGTWQVYRHQWKQDLLDRVAQRIEHEPMPLATPTREEVENELEYTRVVTHGSFDHSAEILMVPKLWDGEPGAHVLTPLVRDDGSRVLVNRGFVPRELMPQDSRRDSLVDGRVAVAGILRATERPNSFTPDNKPESGTWYWRDIDALVETLDVLPFVVEAGAPLPTDEPADDSPIRPGVTVISVPNNHWHYAATWYALALATSVMYLRRPL</sequence>
<dbReference type="CDD" id="cd06662">
    <property type="entry name" value="SURF1"/>
    <property type="match status" value="1"/>
</dbReference>
<dbReference type="OMA" id="WYSRDVA"/>
<evidence type="ECO:0000256" key="5">
    <source>
        <dbReference type="RuleBase" id="RU363076"/>
    </source>
</evidence>